<feature type="compositionally biased region" description="Pro residues" evidence="1">
    <location>
        <begin position="45"/>
        <end position="61"/>
    </location>
</feature>
<dbReference type="AlphaFoldDB" id="A0A0H3ZQP6"/>
<keyword evidence="2" id="KW-0732">Signal</keyword>
<proteinExistence type="predicted"/>
<dbReference type="EMBL" id="KP795593">
    <property type="protein sequence ID" value="AKN38550.1"/>
    <property type="molecule type" value="Genomic_DNA"/>
</dbReference>
<protein>
    <submittedName>
        <fullName evidence="3">IncF plasmid conjugative transfer pilus assemblyprotein TraF</fullName>
    </submittedName>
</protein>
<sequence length="61" mass="6516">MMPSFSTPLVRVALMLGVMGAFSAQASSNPQGWKWYNEPHAAPTLTPPPQNPLSPIPPRGS</sequence>
<name>A0A0H3ZQP6_VIBSP</name>
<evidence type="ECO:0000313" key="3">
    <source>
        <dbReference type="EMBL" id="AKN38550.1"/>
    </source>
</evidence>
<accession>A0A0H3ZQP6</accession>
<evidence type="ECO:0000256" key="1">
    <source>
        <dbReference type="SAM" id="MobiDB-lite"/>
    </source>
</evidence>
<reference evidence="3" key="1">
    <citation type="journal article" date="2015" name="MBio">
        <title>Eco-Evolutionary Dynamics of Episomes among Ecologically Cohesive Bacterial Populations.</title>
        <authorList>
            <person name="Xue H."/>
            <person name="Cordero O.X."/>
            <person name="Camas F.M."/>
            <person name="Trimble W."/>
            <person name="Meyer F."/>
            <person name="Guglielmini J."/>
            <person name="Rocha E.P."/>
            <person name="Polz M.F."/>
        </authorList>
    </citation>
    <scope>NUCLEOTIDE SEQUENCE</scope>
    <source>
        <strain evidence="3">FF_308</strain>
    </source>
</reference>
<evidence type="ECO:0000256" key="2">
    <source>
        <dbReference type="SAM" id="SignalP"/>
    </source>
</evidence>
<organism evidence="3">
    <name type="scientific">Vibrio splendidus</name>
    <dbReference type="NCBI Taxonomy" id="29497"/>
    <lineage>
        <taxon>Bacteria</taxon>
        <taxon>Pseudomonadati</taxon>
        <taxon>Pseudomonadota</taxon>
        <taxon>Gammaproteobacteria</taxon>
        <taxon>Vibrionales</taxon>
        <taxon>Vibrionaceae</taxon>
        <taxon>Vibrio</taxon>
    </lineage>
</organism>
<feature type="region of interest" description="Disordered" evidence="1">
    <location>
        <begin position="27"/>
        <end position="61"/>
    </location>
</feature>
<feature type="signal peptide" evidence="2">
    <location>
        <begin position="1"/>
        <end position="26"/>
    </location>
</feature>
<feature type="chain" id="PRO_5005205033" evidence="2">
    <location>
        <begin position="27"/>
        <end position="61"/>
    </location>
</feature>